<evidence type="ECO:0000313" key="3">
    <source>
        <dbReference type="EMBL" id="KAJ1527720.1"/>
    </source>
</evidence>
<dbReference type="AlphaFoldDB" id="A0AAV7XPI1"/>
<name>A0AAV7XPI1_9NEOP</name>
<evidence type="ECO:0000259" key="2">
    <source>
        <dbReference type="Pfam" id="PF13472"/>
    </source>
</evidence>
<protein>
    <recommendedName>
        <fullName evidence="2">SGNH hydrolase-type esterase domain-containing protein</fullName>
    </recommendedName>
</protein>
<dbReference type="InterPro" id="IPR013830">
    <property type="entry name" value="SGNH_hydro"/>
</dbReference>
<dbReference type="InterPro" id="IPR036514">
    <property type="entry name" value="SGNH_hydro_sf"/>
</dbReference>
<gene>
    <name evidence="3" type="ORF">ONE63_007679</name>
</gene>
<comment type="caution">
    <text evidence="3">The sequence shown here is derived from an EMBL/GenBank/DDBJ whole genome shotgun (WGS) entry which is preliminary data.</text>
</comment>
<dbReference type="EMBL" id="JAPTSV010000005">
    <property type="protein sequence ID" value="KAJ1527720.1"/>
    <property type="molecule type" value="Genomic_DNA"/>
</dbReference>
<proteinExistence type="inferred from homology"/>
<organism evidence="3 4">
    <name type="scientific">Megalurothrips usitatus</name>
    <name type="common">bean blossom thrips</name>
    <dbReference type="NCBI Taxonomy" id="439358"/>
    <lineage>
        <taxon>Eukaryota</taxon>
        <taxon>Metazoa</taxon>
        <taxon>Ecdysozoa</taxon>
        <taxon>Arthropoda</taxon>
        <taxon>Hexapoda</taxon>
        <taxon>Insecta</taxon>
        <taxon>Pterygota</taxon>
        <taxon>Neoptera</taxon>
        <taxon>Paraneoptera</taxon>
        <taxon>Thysanoptera</taxon>
        <taxon>Terebrantia</taxon>
        <taxon>Thripoidea</taxon>
        <taxon>Thripidae</taxon>
        <taxon>Megalurothrips</taxon>
    </lineage>
</organism>
<dbReference type="SUPFAM" id="SSF52266">
    <property type="entry name" value="SGNH hydrolase"/>
    <property type="match status" value="1"/>
</dbReference>
<evidence type="ECO:0000313" key="4">
    <source>
        <dbReference type="Proteomes" id="UP001075354"/>
    </source>
</evidence>
<accession>A0AAV7XPI1</accession>
<evidence type="ECO:0000256" key="1">
    <source>
        <dbReference type="ARBA" id="ARBA00038184"/>
    </source>
</evidence>
<dbReference type="PANTHER" id="PTHR11852:SF0">
    <property type="entry name" value="PLATELET-ACTIVATING FACTOR ACETYLHYDROLASE IB SUBUNIT BETA HOMOLOG"/>
    <property type="match status" value="1"/>
</dbReference>
<sequence>MNPCVVPEVPQPYESEILDGDRWTHIHNRFINETKEREPDVIIFGDSIMVDLEQRSVWTEVFAPMHTLNFSIAGDKIQNILWRVQSGELDNIKPKVVILYAGEKNIQSTDPKDVADGIAEVAKTIREKQPEALILVQELLPRGLNPNPLRDSIEKLNALLKPVLQGVPHLKVVPTGSDLIKPDGTISHVDLFDWYHPTNEGCKKAFGPLINELKSIFEERRTED</sequence>
<dbReference type="PANTHER" id="PTHR11852">
    <property type="entry name" value="PLATELET-ACTIVATING FACTOR ACETYLHYDROLASE"/>
    <property type="match status" value="1"/>
</dbReference>
<dbReference type="Gene3D" id="3.40.50.1110">
    <property type="entry name" value="SGNH hydrolase"/>
    <property type="match status" value="1"/>
</dbReference>
<dbReference type="Proteomes" id="UP001075354">
    <property type="component" value="Chromosome 5"/>
</dbReference>
<dbReference type="Pfam" id="PF13472">
    <property type="entry name" value="Lipase_GDSL_2"/>
    <property type="match status" value="1"/>
</dbReference>
<keyword evidence="4" id="KW-1185">Reference proteome</keyword>
<comment type="similarity">
    <text evidence="1">Belongs to the 'GDSL' lipolytic enzyme family. Platelet-activating factor acetylhydrolase IB beta/gamma subunits subfamily.</text>
</comment>
<feature type="domain" description="SGNH hydrolase-type esterase" evidence="2">
    <location>
        <begin position="44"/>
        <end position="202"/>
    </location>
</feature>
<reference evidence="3" key="1">
    <citation type="submission" date="2022-12" db="EMBL/GenBank/DDBJ databases">
        <title>Chromosome-level genome assembly of the bean flower thrips Megalurothrips usitatus.</title>
        <authorList>
            <person name="Ma L."/>
            <person name="Liu Q."/>
            <person name="Li H."/>
            <person name="Cai W."/>
        </authorList>
    </citation>
    <scope>NUCLEOTIDE SEQUENCE</scope>
    <source>
        <strain evidence="3">Cailab_2022a</strain>
    </source>
</reference>